<dbReference type="AlphaFoldDB" id="A0AA36PKM6"/>
<evidence type="ECO:0000256" key="13">
    <source>
        <dbReference type="HAMAP-Rule" id="MF_00979"/>
    </source>
</evidence>
<dbReference type="InterPro" id="IPR036097">
    <property type="entry name" value="HisK_dim/P_sf"/>
</dbReference>
<comment type="caution">
    <text evidence="13">Lacks conserved residue(s) required for the propagation of feature annotation.</text>
</comment>
<evidence type="ECO:0000256" key="2">
    <source>
        <dbReference type="ARBA" id="ARBA00022475"/>
    </source>
</evidence>
<evidence type="ECO:0000256" key="12">
    <source>
        <dbReference type="ARBA" id="ARBA00023136"/>
    </source>
</evidence>
<dbReference type="FunFam" id="1.10.287.130:FF:000019">
    <property type="entry name" value="Sensor histidine kinase RcsC"/>
    <property type="match status" value="1"/>
</dbReference>
<evidence type="ECO:0000256" key="3">
    <source>
        <dbReference type="ARBA" id="ARBA00022519"/>
    </source>
</evidence>
<keyword evidence="3 13" id="KW-0997">Cell inner membrane</keyword>
<dbReference type="InterPro" id="IPR019017">
    <property type="entry name" value="Sig_transdc_His_kin_a/b-loop_C"/>
</dbReference>
<evidence type="ECO:0000259" key="17">
    <source>
        <dbReference type="PROSITE" id="PS51426"/>
    </source>
</evidence>
<feature type="modified residue" description="4-aspartylphosphate" evidence="13 14">
    <location>
        <position position="928"/>
    </location>
</feature>
<keyword evidence="12 13" id="KW-0472">Membrane</keyword>
<dbReference type="GO" id="GO:0005886">
    <property type="term" value="C:plasma membrane"/>
    <property type="evidence" value="ECO:0007669"/>
    <property type="project" value="UniProtKB-SubCell"/>
</dbReference>
<dbReference type="EMBL" id="CQBM01000015">
    <property type="protein sequence ID" value="CNI63333.1"/>
    <property type="molecule type" value="Genomic_DNA"/>
</dbReference>
<evidence type="ECO:0000259" key="16">
    <source>
        <dbReference type="PROSITE" id="PS50110"/>
    </source>
</evidence>
<comment type="caution">
    <text evidence="18">The sequence shown here is derived from an EMBL/GenBank/DDBJ whole genome shotgun (WGS) entry which is preliminary data.</text>
</comment>
<feature type="domain" description="Response regulatory" evidence="16">
    <location>
        <begin position="879"/>
        <end position="993"/>
    </location>
</feature>
<dbReference type="GO" id="GO:0005524">
    <property type="term" value="F:ATP binding"/>
    <property type="evidence" value="ECO:0007669"/>
    <property type="project" value="UniProtKB-UniRule"/>
</dbReference>
<keyword evidence="2 13" id="KW-1003">Cell membrane</keyword>
<evidence type="ECO:0000256" key="4">
    <source>
        <dbReference type="ARBA" id="ARBA00022553"/>
    </source>
</evidence>
<dbReference type="SMART" id="SM00448">
    <property type="entry name" value="REC"/>
    <property type="match status" value="1"/>
</dbReference>
<feature type="domain" description="ABL" evidence="17">
    <location>
        <begin position="757"/>
        <end position="857"/>
    </location>
</feature>
<evidence type="ECO:0000256" key="14">
    <source>
        <dbReference type="PROSITE-ProRule" id="PRU00169"/>
    </source>
</evidence>
<evidence type="ECO:0000256" key="10">
    <source>
        <dbReference type="ARBA" id="ARBA00022989"/>
    </source>
</evidence>
<dbReference type="EC" id="2.7.13.3" evidence="13"/>
<dbReference type="PRINTS" id="PR00344">
    <property type="entry name" value="BCTRLSENSOR"/>
</dbReference>
<accession>A0AA36PKM6</accession>
<evidence type="ECO:0000256" key="8">
    <source>
        <dbReference type="ARBA" id="ARBA00022777"/>
    </source>
</evidence>
<dbReference type="SUPFAM" id="SSF47384">
    <property type="entry name" value="Homodimeric domain of signal transducing histidine kinase"/>
    <property type="match status" value="1"/>
</dbReference>
<dbReference type="InterPro" id="IPR001789">
    <property type="entry name" value="Sig_transdc_resp-reg_receiver"/>
</dbReference>
<dbReference type="InterPro" id="IPR003594">
    <property type="entry name" value="HATPase_dom"/>
</dbReference>
<comment type="PTM">
    <text evidence="13">Autophosphorylated. Activation probably requires a transfer of a phosphate group from a His in the transmitter domain to an Asp in the receiver domain.</text>
</comment>
<proteinExistence type="inferred from homology"/>
<evidence type="ECO:0000256" key="1">
    <source>
        <dbReference type="ARBA" id="ARBA00000085"/>
    </source>
</evidence>
<dbReference type="CDD" id="cd16922">
    <property type="entry name" value="HATPase_EvgS-ArcB-TorS-like"/>
    <property type="match status" value="1"/>
</dbReference>
<keyword evidence="6 13" id="KW-0812">Transmembrane</keyword>
<dbReference type="Gene3D" id="3.40.50.2300">
    <property type="match status" value="1"/>
</dbReference>
<feature type="modified residue" description="Phosphohistidine; by autocatalysis" evidence="13">
    <location>
        <position position="525"/>
    </location>
</feature>
<organism evidence="18 19">
    <name type="scientific">Yersinia mollaretii</name>
    <dbReference type="NCBI Taxonomy" id="33060"/>
    <lineage>
        <taxon>Bacteria</taxon>
        <taxon>Pseudomonadati</taxon>
        <taxon>Pseudomonadota</taxon>
        <taxon>Gammaproteobacteria</taxon>
        <taxon>Enterobacterales</taxon>
        <taxon>Yersiniaceae</taxon>
        <taxon>Yersinia</taxon>
    </lineage>
</organism>
<dbReference type="Gene3D" id="3.30.565.10">
    <property type="entry name" value="Histidine kinase-like ATPase, C-terminal domain"/>
    <property type="match status" value="1"/>
</dbReference>
<dbReference type="Pfam" id="PF00512">
    <property type="entry name" value="HisKA"/>
    <property type="match status" value="1"/>
</dbReference>
<keyword evidence="11 13" id="KW-0902">Two-component regulatory system</keyword>
<keyword evidence="5 13" id="KW-0808">Transferase</keyword>
<keyword evidence="9 13" id="KW-0067">ATP-binding</keyword>
<dbReference type="InterPro" id="IPR030856">
    <property type="entry name" value="RcsC"/>
</dbReference>
<dbReference type="Proteomes" id="UP000040841">
    <property type="component" value="Unassembled WGS sequence"/>
</dbReference>
<feature type="domain" description="Histidine kinase" evidence="15">
    <location>
        <begin position="522"/>
        <end position="738"/>
    </location>
</feature>
<dbReference type="Gene3D" id="3.40.50.10970">
    <property type="match status" value="1"/>
</dbReference>
<dbReference type="Pfam" id="PF09456">
    <property type="entry name" value="RcsC"/>
    <property type="match status" value="1"/>
</dbReference>
<dbReference type="HAMAP" id="MF_00979">
    <property type="entry name" value="RcsC"/>
    <property type="match status" value="1"/>
</dbReference>
<dbReference type="InterPro" id="IPR036890">
    <property type="entry name" value="HATPase_C_sf"/>
</dbReference>
<feature type="transmembrane region" description="Helical" evidence="13">
    <location>
        <begin position="360"/>
        <end position="383"/>
    </location>
</feature>
<evidence type="ECO:0000313" key="18">
    <source>
        <dbReference type="EMBL" id="CNI63333.1"/>
    </source>
</evidence>
<evidence type="ECO:0000256" key="5">
    <source>
        <dbReference type="ARBA" id="ARBA00022679"/>
    </source>
</evidence>
<dbReference type="SMART" id="SM00388">
    <property type="entry name" value="HisKA"/>
    <property type="match status" value="1"/>
</dbReference>
<comment type="catalytic activity">
    <reaction evidence="1 13">
        <text>ATP + protein L-histidine = ADP + protein N-phospho-L-histidine.</text>
        <dbReference type="EC" id="2.7.13.3"/>
    </reaction>
</comment>
<keyword evidence="10 13" id="KW-1133">Transmembrane helix</keyword>
<dbReference type="Gene3D" id="1.10.287.130">
    <property type="match status" value="1"/>
</dbReference>
<evidence type="ECO:0000313" key="19">
    <source>
        <dbReference type="Proteomes" id="UP000040841"/>
    </source>
</evidence>
<dbReference type="FunFam" id="3.40.50.2300:FF:000121">
    <property type="entry name" value="Sensor histidine kinase RcsC"/>
    <property type="match status" value="1"/>
</dbReference>
<gene>
    <name evidence="18" type="primary">rcsC_3</name>
    <name evidence="13" type="synonym">rcsC</name>
    <name evidence="18" type="ORF">ERS008502_03826</name>
</gene>
<evidence type="ECO:0000256" key="6">
    <source>
        <dbReference type="ARBA" id="ARBA00022692"/>
    </source>
</evidence>
<dbReference type="InterPro" id="IPR011006">
    <property type="entry name" value="CheY-like_superfamily"/>
</dbReference>
<reference evidence="18 19" key="1">
    <citation type="submission" date="2015-03" db="EMBL/GenBank/DDBJ databases">
        <authorList>
            <consortium name="Pathogen Informatics"/>
            <person name="Murphy D."/>
        </authorList>
    </citation>
    <scope>NUCLEOTIDE SEQUENCE [LARGE SCALE GENOMIC DNA]</scope>
    <source>
        <strain evidence="18 19">FE82747</strain>
    </source>
</reference>
<dbReference type="GO" id="GO:0006355">
    <property type="term" value="P:regulation of DNA-templated transcription"/>
    <property type="evidence" value="ECO:0007669"/>
    <property type="project" value="InterPro"/>
</dbReference>
<evidence type="ECO:0000256" key="9">
    <source>
        <dbReference type="ARBA" id="ARBA00022840"/>
    </source>
</evidence>
<evidence type="ECO:0000256" key="11">
    <source>
        <dbReference type="ARBA" id="ARBA00023012"/>
    </source>
</evidence>
<dbReference type="PANTHER" id="PTHR45339">
    <property type="entry name" value="HYBRID SIGNAL TRANSDUCTION HISTIDINE KINASE J"/>
    <property type="match status" value="1"/>
</dbReference>
<dbReference type="PANTHER" id="PTHR45339:SF1">
    <property type="entry name" value="HYBRID SIGNAL TRANSDUCTION HISTIDINE KINASE J"/>
    <property type="match status" value="1"/>
</dbReference>
<dbReference type="CDD" id="cd00082">
    <property type="entry name" value="HisKA"/>
    <property type="match status" value="1"/>
</dbReference>
<dbReference type="Pfam" id="PF00072">
    <property type="entry name" value="Response_reg"/>
    <property type="match status" value="1"/>
</dbReference>
<dbReference type="InterPro" id="IPR003661">
    <property type="entry name" value="HisK_dim/P_dom"/>
</dbReference>
<comment type="similarity">
    <text evidence="13">Belongs to the RcsC family.</text>
</comment>
<keyword evidence="7 13" id="KW-0547">Nucleotide-binding</keyword>
<evidence type="ECO:0000259" key="15">
    <source>
        <dbReference type="PROSITE" id="PS50109"/>
    </source>
</evidence>
<sequence>MSLSAAAQLDENKSQPRCWLFYVLLVVYSVAHAASPAIVLPGIRLKYLSSFRTTLKISRYLFRVLAVMLWSLGALLTTFYILNILNEKKSDIRQEYNTNFEQAQSYIRHSSDIIRDIKYMAENRLNHNSASSDIAAGAFIKNKTPPKYYPLNPDADCAALNSSRNSSLNSLSNLILYWKENFAAAYDLNRIFFIGSDTLCMVDFDIRNTPMDQENLLKSLNEQVLKYRDANGQDKDSALYWVVPGVRPEIGTLYVLSPLYVGNRLEALVGTEQTIRLEDFISSGPLPIGVTLLDQDNEPVLRLATGERHASMLDNYPDSPSYFGYVDDYNSLLLKKNLLPSTLSIAYSLPVRTIIETFKLLIFNALLLNILSAVVIFTLAWLFERKMFHPAEDNALRLEEHEQFNRKIVASAPVGISILRISDGTNILSNELAHNYINLLTNEDRERITRIICEQQANFVDVMTSNNNNLQISFVHSRYRNEDVAICVLVDVSSRVKMEESLQEMAAAAEQASQSKSMFLATVSHELRTPLYGIIGNLDLLQTKELPQGVDRLVTAMNNSSGLLLKIISDILDFSKIESEQLKIEPSEFSTVEVITHISANYLPLVVKKRLGLYCFIEPNVPRVMMGDSVRLQQVISNLLNNAIKFTDTGCIILQVRVRGDYLEFRVRDTGVGINSREINQLFDPFFQIGTGVQRHFQGTGLGLAICEKLVNLMDGDVEVISELGMGSIFAIRIPLYLAENRHEANNTVLPQSDRWQGKTLWLDIRNARLERYLLDLLGHFGATARRYTLDQPLYDQVLICDYLPQISAPLSTWIQLSIEHIGLPQETCPGYWLLSTSTLLEIIPLLDRILLEPPSAIDNTPLQLPAPKANQDDNADLQILVVDDHPINRRLLADQLSALGYQVITANDGLDALAVLSANNVDIVLTDVNMPNMDGYRLTQRLRQLNHHFPVIGVTANALAESKQRCIEAGMDNCLSKPVTLDTLRQMLRYYSDKVRTLRH</sequence>
<protein>
    <recommendedName>
        <fullName evidence="13">Sensor histidine kinase RcsC</fullName>
        <ecNumber evidence="13">2.7.13.3</ecNumber>
    </recommendedName>
</protein>
<feature type="transmembrane region" description="Helical" evidence="13">
    <location>
        <begin position="60"/>
        <end position="82"/>
    </location>
</feature>
<keyword evidence="4 13" id="KW-0597">Phosphoprotein</keyword>
<dbReference type="Pfam" id="PF02518">
    <property type="entry name" value="HATPase_c"/>
    <property type="match status" value="1"/>
</dbReference>
<dbReference type="PROSITE" id="PS51426">
    <property type="entry name" value="ABL"/>
    <property type="match status" value="1"/>
</dbReference>
<dbReference type="PROSITE" id="PS50110">
    <property type="entry name" value="RESPONSE_REGULATORY"/>
    <property type="match status" value="1"/>
</dbReference>
<dbReference type="SUPFAM" id="SSF52172">
    <property type="entry name" value="CheY-like"/>
    <property type="match status" value="2"/>
</dbReference>
<dbReference type="SMART" id="SM00387">
    <property type="entry name" value="HATPase_c"/>
    <property type="match status" value="1"/>
</dbReference>
<dbReference type="CDD" id="cd17546">
    <property type="entry name" value="REC_hyHK_CKI1_RcsC-like"/>
    <property type="match status" value="1"/>
</dbReference>
<dbReference type="InterPro" id="IPR038388">
    <property type="entry name" value="RcsC_C_sf"/>
</dbReference>
<name>A0AA36PKM6_YERMO</name>
<dbReference type="InterPro" id="IPR004358">
    <property type="entry name" value="Sig_transdc_His_kin-like_C"/>
</dbReference>
<feature type="transmembrane region" description="Helical" evidence="13">
    <location>
        <begin position="19"/>
        <end position="40"/>
    </location>
</feature>
<dbReference type="PROSITE" id="PS50109">
    <property type="entry name" value="HIS_KIN"/>
    <property type="match status" value="1"/>
</dbReference>
<dbReference type="SUPFAM" id="SSF55874">
    <property type="entry name" value="ATPase domain of HSP90 chaperone/DNA topoisomerase II/histidine kinase"/>
    <property type="match status" value="1"/>
</dbReference>
<comment type="function">
    <text evidence="13">Component of the Rcs signaling system, which controls transcription of numerous genes. RcsC functions as a membrane-associated protein kinase that phosphorylates RcsD in response to environmental signals. The phosphoryl group is then transferred to the response regulator RcsB.</text>
</comment>
<comment type="subcellular location">
    <subcellularLocation>
        <location evidence="13">Cell inner membrane</location>
        <topology evidence="13">Multi-pass membrane protein</topology>
    </subcellularLocation>
</comment>
<keyword evidence="8 13" id="KW-0418">Kinase</keyword>
<comment type="subunit">
    <text evidence="13">Interacts with RcsD.</text>
</comment>
<dbReference type="NCBIfam" id="NF008099">
    <property type="entry name" value="PRK10841.1"/>
    <property type="match status" value="1"/>
</dbReference>
<evidence type="ECO:0000256" key="7">
    <source>
        <dbReference type="ARBA" id="ARBA00022741"/>
    </source>
</evidence>
<dbReference type="InterPro" id="IPR005467">
    <property type="entry name" value="His_kinase_dom"/>
</dbReference>
<dbReference type="GO" id="GO:0000155">
    <property type="term" value="F:phosphorelay sensor kinase activity"/>
    <property type="evidence" value="ECO:0007669"/>
    <property type="project" value="UniProtKB-UniRule"/>
</dbReference>
<dbReference type="FunFam" id="3.30.565.10:FF:000010">
    <property type="entry name" value="Sensor histidine kinase RcsC"/>
    <property type="match status" value="1"/>
</dbReference>